<sequence>MYDLIGKKWWFFIFSGIIIIPGIISLILWGLTFSIDFTGGSLLELKFTEKNNQPDKSKLEKIIREKKLELVSLTQTGGNTYLVRLKPIDKDQNENFQKELNKQFGQVEELRFEIVGPTIGKETTGNAVKAVIFASVAIIIYITLSFRHIPKPYSSWKFGISAVAALIHDVLLVLGVFSIFGHFLKVEIDSLFITALLTVMGFSVHDSIVVFDRIRENLTKSTGTFSEIVNNSLLQTLARSLSTSLTVLLTLTALLLFTGESIRWFIIALLIGIASGTYSSIFNAAPLLVLWEEKKKS</sequence>
<evidence type="ECO:0000313" key="13">
    <source>
        <dbReference type="Proteomes" id="UP000177354"/>
    </source>
</evidence>
<dbReference type="Pfam" id="PF07549">
    <property type="entry name" value="Sec_GG"/>
    <property type="match status" value="1"/>
</dbReference>
<keyword evidence="3 10" id="KW-1003">Cell membrane</keyword>
<dbReference type="HAMAP" id="MF_01464_B">
    <property type="entry name" value="SecF_B"/>
    <property type="match status" value="1"/>
</dbReference>
<feature type="transmembrane region" description="Helical" evidence="10">
    <location>
        <begin position="264"/>
        <end position="291"/>
    </location>
</feature>
<evidence type="ECO:0000256" key="9">
    <source>
        <dbReference type="ARBA" id="ARBA00023136"/>
    </source>
</evidence>
<reference evidence="12 13" key="1">
    <citation type="journal article" date="2016" name="Nat. Commun.">
        <title>Thousands of microbial genomes shed light on interconnected biogeochemical processes in an aquifer system.</title>
        <authorList>
            <person name="Anantharaman K."/>
            <person name="Brown C.T."/>
            <person name="Hug L.A."/>
            <person name="Sharon I."/>
            <person name="Castelle C.J."/>
            <person name="Probst A.J."/>
            <person name="Thomas B.C."/>
            <person name="Singh A."/>
            <person name="Wilkins M.J."/>
            <person name="Karaoz U."/>
            <person name="Brodie E.L."/>
            <person name="Williams K.H."/>
            <person name="Hubbard S.S."/>
            <person name="Banfield J.F."/>
        </authorList>
    </citation>
    <scope>NUCLEOTIDE SEQUENCE [LARGE SCALE GENOMIC DNA]</scope>
</reference>
<dbReference type="PROSITE" id="PS50156">
    <property type="entry name" value="SSD"/>
    <property type="match status" value="1"/>
</dbReference>
<comment type="caution">
    <text evidence="12">The sequence shown here is derived from an EMBL/GenBank/DDBJ whole genome shotgun (WGS) entry which is preliminary data.</text>
</comment>
<evidence type="ECO:0000256" key="7">
    <source>
        <dbReference type="ARBA" id="ARBA00022989"/>
    </source>
</evidence>
<organism evidence="12 13">
    <name type="scientific">Candidatus Gottesmanbacteria bacterium RIFCSPHIGHO2_01_FULL_40_15</name>
    <dbReference type="NCBI Taxonomy" id="1798376"/>
    <lineage>
        <taxon>Bacteria</taxon>
        <taxon>Candidatus Gottesmaniibacteriota</taxon>
    </lineage>
</organism>
<dbReference type="PANTHER" id="PTHR30081">
    <property type="entry name" value="PROTEIN-EXPORT MEMBRANE PROTEIN SEC"/>
    <property type="match status" value="1"/>
</dbReference>
<feature type="transmembrane region" description="Helical" evidence="10">
    <location>
        <begin position="158"/>
        <end position="184"/>
    </location>
</feature>
<comment type="similarity">
    <text evidence="10">Belongs to the SecD/SecF family. SecF subfamily.</text>
</comment>
<evidence type="ECO:0000256" key="4">
    <source>
        <dbReference type="ARBA" id="ARBA00022519"/>
    </source>
</evidence>
<dbReference type="GO" id="GO:0006605">
    <property type="term" value="P:protein targeting"/>
    <property type="evidence" value="ECO:0007669"/>
    <property type="project" value="UniProtKB-UniRule"/>
</dbReference>
<dbReference type="Gene3D" id="1.20.1640.10">
    <property type="entry name" value="Multidrug efflux transporter AcrB transmembrane domain"/>
    <property type="match status" value="1"/>
</dbReference>
<comment type="subunit">
    <text evidence="10">Forms a complex with SecD. Part of the essential Sec protein translocation apparatus which comprises SecA, SecYEG and auxiliary proteins SecDF. Other proteins may also be involved.</text>
</comment>
<dbReference type="EMBL" id="MFJF01000005">
    <property type="protein sequence ID" value="OGG07998.1"/>
    <property type="molecule type" value="Genomic_DNA"/>
</dbReference>
<dbReference type="PRINTS" id="PR01755">
    <property type="entry name" value="SECFTRNLCASE"/>
</dbReference>
<comment type="function">
    <text evidence="10">Part of the Sec protein translocase complex. Interacts with the SecYEG preprotein conducting channel. SecDF uses the proton motive force (PMF) to complete protein translocation after the ATP-dependent function of SecA.</text>
</comment>
<evidence type="ECO:0000256" key="5">
    <source>
        <dbReference type="ARBA" id="ARBA00022692"/>
    </source>
</evidence>
<keyword evidence="6 10" id="KW-0653">Protein transport</keyword>
<evidence type="ECO:0000259" key="11">
    <source>
        <dbReference type="PROSITE" id="PS50156"/>
    </source>
</evidence>
<feature type="domain" description="SSD" evidence="11">
    <location>
        <begin position="127"/>
        <end position="290"/>
    </location>
</feature>
<dbReference type="Proteomes" id="UP000177354">
    <property type="component" value="Unassembled WGS sequence"/>
</dbReference>
<evidence type="ECO:0000313" key="12">
    <source>
        <dbReference type="EMBL" id="OGG07998.1"/>
    </source>
</evidence>
<gene>
    <name evidence="10" type="primary">secF</name>
    <name evidence="12" type="ORF">A2777_01235</name>
</gene>
<feature type="transmembrane region" description="Helical" evidence="10">
    <location>
        <begin position="241"/>
        <end position="258"/>
    </location>
</feature>
<dbReference type="NCBIfam" id="TIGR00916">
    <property type="entry name" value="2A0604s01"/>
    <property type="match status" value="1"/>
</dbReference>
<dbReference type="NCBIfam" id="TIGR00966">
    <property type="entry name" value="transloc_SecF"/>
    <property type="match status" value="1"/>
</dbReference>
<feature type="transmembrane region" description="Helical" evidence="10">
    <location>
        <begin position="190"/>
        <end position="211"/>
    </location>
</feature>
<dbReference type="InterPro" id="IPR022813">
    <property type="entry name" value="SecD/SecF_arch_bac"/>
</dbReference>
<dbReference type="InterPro" id="IPR022646">
    <property type="entry name" value="SecD/SecF_CS"/>
</dbReference>
<keyword evidence="7 10" id="KW-1133">Transmembrane helix</keyword>
<keyword evidence="8 10" id="KW-0811">Translocation</keyword>
<feature type="transmembrane region" description="Helical" evidence="10">
    <location>
        <begin position="127"/>
        <end position="146"/>
    </location>
</feature>
<dbReference type="SUPFAM" id="SSF82866">
    <property type="entry name" value="Multidrug efflux transporter AcrB transmembrane domain"/>
    <property type="match status" value="1"/>
</dbReference>
<keyword evidence="9 10" id="KW-0472">Membrane</keyword>
<dbReference type="InterPro" id="IPR022645">
    <property type="entry name" value="SecD/SecF_bac"/>
</dbReference>
<dbReference type="InterPro" id="IPR000731">
    <property type="entry name" value="SSD"/>
</dbReference>
<dbReference type="InterPro" id="IPR055344">
    <property type="entry name" value="SecD_SecF_C_bact"/>
</dbReference>
<evidence type="ECO:0000256" key="1">
    <source>
        <dbReference type="ARBA" id="ARBA00004651"/>
    </source>
</evidence>
<dbReference type="AlphaFoldDB" id="A0A1F5Z6D0"/>
<name>A0A1F5Z6D0_9BACT</name>
<keyword evidence="4" id="KW-0997">Cell inner membrane</keyword>
<comment type="subcellular location">
    <subcellularLocation>
        <location evidence="1 10">Cell membrane</location>
        <topology evidence="1 10">Multi-pass membrane protein</topology>
    </subcellularLocation>
</comment>
<evidence type="ECO:0000256" key="6">
    <source>
        <dbReference type="ARBA" id="ARBA00022927"/>
    </source>
</evidence>
<evidence type="ECO:0000256" key="8">
    <source>
        <dbReference type="ARBA" id="ARBA00023010"/>
    </source>
</evidence>
<keyword evidence="2 10" id="KW-0813">Transport</keyword>
<evidence type="ECO:0000256" key="2">
    <source>
        <dbReference type="ARBA" id="ARBA00022448"/>
    </source>
</evidence>
<evidence type="ECO:0000256" key="3">
    <source>
        <dbReference type="ARBA" id="ARBA00022475"/>
    </source>
</evidence>
<dbReference type="InterPro" id="IPR048634">
    <property type="entry name" value="SecD_SecF_C"/>
</dbReference>
<dbReference type="InterPro" id="IPR005665">
    <property type="entry name" value="SecF_bac"/>
</dbReference>
<protein>
    <recommendedName>
        <fullName evidence="10">Protein-export membrane protein SecF</fullName>
    </recommendedName>
</protein>
<dbReference type="PANTHER" id="PTHR30081:SF8">
    <property type="entry name" value="PROTEIN TRANSLOCASE SUBUNIT SECF"/>
    <property type="match status" value="1"/>
</dbReference>
<dbReference type="Pfam" id="PF02355">
    <property type="entry name" value="SecD_SecF_C"/>
    <property type="match status" value="1"/>
</dbReference>
<feature type="transmembrane region" description="Helical" evidence="10">
    <location>
        <begin position="9"/>
        <end position="31"/>
    </location>
</feature>
<dbReference type="GO" id="GO:0043952">
    <property type="term" value="P:protein transport by the Sec complex"/>
    <property type="evidence" value="ECO:0007669"/>
    <property type="project" value="UniProtKB-UniRule"/>
</dbReference>
<dbReference type="GO" id="GO:0015450">
    <property type="term" value="F:protein-transporting ATPase activity"/>
    <property type="evidence" value="ECO:0007669"/>
    <property type="project" value="InterPro"/>
</dbReference>
<proteinExistence type="inferred from homology"/>
<dbReference type="GO" id="GO:0005886">
    <property type="term" value="C:plasma membrane"/>
    <property type="evidence" value="ECO:0007669"/>
    <property type="project" value="UniProtKB-SubCell"/>
</dbReference>
<evidence type="ECO:0000256" key="10">
    <source>
        <dbReference type="HAMAP-Rule" id="MF_01464"/>
    </source>
</evidence>
<accession>A0A1F5Z6D0</accession>
<keyword evidence="5 10" id="KW-0812">Transmembrane</keyword>
<dbReference type="GO" id="GO:0065002">
    <property type="term" value="P:intracellular protein transmembrane transport"/>
    <property type="evidence" value="ECO:0007669"/>
    <property type="project" value="UniProtKB-UniRule"/>
</dbReference>